<dbReference type="InterPro" id="IPR013762">
    <property type="entry name" value="Integrase-like_cat_sf"/>
</dbReference>
<comment type="caution">
    <text evidence="1">The sequence shown here is derived from an EMBL/GenBank/DDBJ whole genome shotgun (WGS) entry which is preliminary data.</text>
</comment>
<dbReference type="Proteomes" id="UP000077521">
    <property type="component" value="Unassembled WGS sequence"/>
</dbReference>
<reference evidence="1" key="1">
    <citation type="submission" date="2016-04" db="EMBL/GenBank/DDBJ databases">
        <authorList>
            <person name="Nguyen H.D."/>
            <person name="Samba Siva P."/>
            <person name="Cullis J."/>
            <person name="Levesque C.A."/>
            <person name="Hambleton S."/>
        </authorList>
    </citation>
    <scope>NUCLEOTIDE SEQUENCE</scope>
    <source>
        <strain evidence="1">DAOMC 236416</strain>
    </source>
</reference>
<dbReference type="SUPFAM" id="SSF56349">
    <property type="entry name" value="DNA breaking-rejoining enzymes"/>
    <property type="match status" value="1"/>
</dbReference>
<dbReference type="AlphaFoldDB" id="A0A177TA07"/>
<proteinExistence type="predicted"/>
<reference evidence="1" key="2">
    <citation type="journal article" date="2019" name="IMA Fungus">
        <title>Genome sequencing and comparison of five Tilletia species to identify candidate genes for the detection of regulated species infecting wheat.</title>
        <authorList>
            <person name="Nguyen H.D.T."/>
            <person name="Sultana T."/>
            <person name="Kesanakurti P."/>
            <person name="Hambleton S."/>
        </authorList>
    </citation>
    <scope>NUCLEOTIDE SEQUENCE</scope>
    <source>
        <strain evidence="1">DAOMC 236416</strain>
    </source>
</reference>
<gene>
    <name evidence="1" type="ORF">A4X13_0g7399</name>
</gene>
<dbReference type="Gene3D" id="1.10.443.10">
    <property type="entry name" value="Intergrase catalytic core"/>
    <property type="match status" value="1"/>
</dbReference>
<protein>
    <recommendedName>
        <fullName evidence="3">Tyr recombinase domain-containing protein</fullName>
    </recommendedName>
</protein>
<accession>A0A177TA07</accession>
<dbReference type="GO" id="GO:0015074">
    <property type="term" value="P:DNA integration"/>
    <property type="evidence" value="ECO:0007669"/>
    <property type="project" value="InterPro"/>
</dbReference>
<dbReference type="InterPro" id="IPR011010">
    <property type="entry name" value="DNA_brk_join_enz"/>
</dbReference>
<keyword evidence="2" id="KW-1185">Reference proteome</keyword>
<organism evidence="1 2">
    <name type="scientific">Tilletia indica</name>
    <dbReference type="NCBI Taxonomy" id="43049"/>
    <lineage>
        <taxon>Eukaryota</taxon>
        <taxon>Fungi</taxon>
        <taxon>Dikarya</taxon>
        <taxon>Basidiomycota</taxon>
        <taxon>Ustilaginomycotina</taxon>
        <taxon>Exobasidiomycetes</taxon>
        <taxon>Tilletiales</taxon>
        <taxon>Tilletiaceae</taxon>
        <taxon>Tilletia</taxon>
    </lineage>
</organism>
<name>A0A177TA07_9BASI</name>
<dbReference type="GO" id="GO:0006310">
    <property type="term" value="P:DNA recombination"/>
    <property type="evidence" value="ECO:0007669"/>
    <property type="project" value="InterPro"/>
</dbReference>
<dbReference type="GO" id="GO:0003677">
    <property type="term" value="F:DNA binding"/>
    <property type="evidence" value="ECO:0007669"/>
    <property type="project" value="InterPro"/>
</dbReference>
<evidence type="ECO:0000313" key="2">
    <source>
        <dbReference type="Proteomes" id="UP000077521"/>
    </source>
</evidence>
<dbReference type="EMBL" id="LWDF02000903">
    <property type="protein sequence ID" value="KAE8241475.1"/>
    <property type="molecule type" value="Genomic_DNA"/>
</dbReference>
<evidence type="ECO:0008006" key="3">
    <source>
        <dbReference type="Google" id="ProtNLM"/>
    </source>
</evidence>
<evidence type="ECO:0000313" key="1">
    <source>
        <dbReference type="EMBL" id="KAE8241475.1"/>
    </source>
</evidence>
<sequence>MAPTSLPRSNVRPLPFALWQQKGLVHELRTQFCVDTANAALTAAGRTPITAHCLRIGGTTFYLAAGIPEADIRRHGRWKSDAMLVYLRRLYVAAGRTFANVDPTHG</sequence>